<evidence type="ECO:0000256" key="1">
    <source>
        <dbReference type="SAM" id="SignalP"/>
    </source>
</evidence>
<proteinExistence type="predicted"/>
<feature type="signal peptide" evidence="1">
    <location>
        <begin position="1"/>
        <end position="21"/>
    </location>
</feature>
<dbReference type="EMBL" id="CP089983">
    <property type="protein sequence ID" value="WXB00631.1"/>
    <property type="molecule type" value="Genomic_DNA"/>
</dbReference>
<feature type="chain" id="PRO_5046606639" evidence="1">
    <location>
        <begin position="22"/>
        <end position="217"/>
    </location>
</feature>
<keyword evidence="1" id="KW-0732">Signal</keyword>
<evidence type="ECO:0000313" key="2">
    <source>
        <dbReference type="EMBL" id="WXB00631.1"/>
    </source>
</evidence>
<dbReference type="Proteomes" id="UP001374803">
    <property type="component" value="Chromosome"/>
</dbReference>
<sequence>MGIRHIVVHLGLAVTMASAVACVSATDAEDVDSTEQALVMSLNPSADTWVQRTSSGFVDYGKSCELRVNDIHTSSVPDLVLLKFPVPLSTVCSTLSSATLRLLADQAYGMPVATHWVSGPWAPGGSGYYGNGCSTCNVASANPAPFAMPGFGPIVTTTVVDHGCAWYKWDVTAIAKRWCTSGANNGLLLTGERNAEIASFHSMEAPAGTRPVLEIAY</sequence>
<dbReference type="PROSITE" id="PS51257">
    <property type="entry name" value="PROKAR_LIPOPROTEIN"/>
    <property type="match status" value="1"/>
</dbReference>
<gene>
    <name evidence="2" type="ORF">LVJ94_27370</name>
</gene>
<dbReference type="RefSeq" id="WP_394830233.1">
    <property type="nucleotide sequence ID" value="NZ_CP089929.1"/>
</dbReference>
<evidence type="ECO:0000313" key="3">
    <source>
        <dbReference type="Proteomes" id="UP001374803"/>
    </source>
</evidence>
<organism evidence="2 3">
    <name type="scientific">Pendulispora rubella</name>
    <dbReference type="NCBI Taxonomy" id="2741070"/>
    <lineage>
        <taxon>Bacteria</taxon>
        <taxon>Pseudomonadati</taxon>
        <taxon>Myxococcota</taxon>
        <taxon>Myxococcia</taxon>
        <taxon>Myxococcales</taxon>
        <taxon>Sorangiineae</taxon>
        <taxon>Pendulisporaceae</taxon>
        <taxon>Pendulispora</taxon>
    </lineage>
</organism>
<protein>
    <submittedName>
        <fullName evidence="2">DNRLRE domain-containing protein</fullName>
    </submittedName>
</protein>
<name>A0ABZ2KST0_9BACT</name>
<keyword evidence="3" id="KW-1185">Reference proteome</keyword>
<accession>A0ABZ2KST0</accession>
<reference evidence="2" key="1">
    <citation type="submission" date="2021-12" db="EMBL/GenBank/DDBJ databases">
        <title>Discovery of the Pendulisporaceae a myxobacterial family with distinct sporulation behavior and unique specialized metabolism.</title>
        <authorList>
            <person name="Garcia R."/>
            <person name="Popoff A."/>
            <person name="Bader C.D."/>
            <person name="Loehr J."/>
            <person name="Walesch S."/>
            <person name="Walt C."/>
            <person name="Boldt J."/>
            <person name="Bunk B."/>
            <person name="Haeckl F.J.F.P.J."/>
            <person name="Gunesch A.P."/>
            <person name="Birkelbach J."/>
            <person name="Nuebel U."/>
            <person name="Pietschmann T."/>
            <person name="Bach T."/>
            <person name="Mueller R."/>
        </authorList>
    </citation>
    <scope>NUCLEOTIDE SEQUENCE</scope>
    <source>
        <strain evidence="2">MSr11367</strain>
    </source>
</reference>
<dbReference type="NCBIfam" id="NF033679">
    <property type="entry name" value="DNRLRE_dom"/>
    <property type="match status" value="1"/>
</dbReference>